<reference evidence="1" key="1">
    <citation type="submission" date="2024-05" db="EMBL/GenBank/DDBJ databases">
        <authorList>
            <person name="Kim S."/>
            <person name="Heo J."/>
            <person name="Choi H."/>
            <person name="Choi Y."/>
            <person name="Kwon S.-W."/>
            <person name="Kim Y."/>
        </authorList>
    </citation>
    <scope>NUCLEOTIDE SEQUENCE</scope>
    <source>
        <strain evidence="1">KACC 23698</strain>
    </source>
</reference>
<evidence type="ECO:0008006" key="2">
    <source>
        <dbReference type="Google" id="ProtNLM"/>
    </source>
</evidence>
<gene>
    <name evidence="1" type="ORF">ABEG18_04035</name>
</gene>
<evidence type="ECO:0000313" key="1">
    <source>
        <dbReference type="EMBL" id="XBO39962.1"/>
    </source>
</evidence>
<accession>A0AAU7JHS0</accession>
<dbReference type="AlphaFoldDB" id="A0AAU7JHS0"/>
<dbReference type="RefSeq" id="WP_406856813.1">
    <property type="nucleotide sequence ID" value="NZ_CP157484.1"/>
</dbReference>
<dbReference type="EMBL" id="CP157484">
    <property type="protein sequence ID" value="XBO39962.1"/>
    <property type="molecule type" value="Genomic_DNA"/>
</dbReference>
<organism evidence="1">
    <name type="scientific">Alsobacter sp. KACC 23698</name>
    <dbReference type="NCBI Taxonomy" id="3149229"/>
    <lineage>
        <taxon>Bacteria</taxon>
        <taxon>Pseudomonadati</taxon>
        <taxon>Pseudomonadota</taxon>
        <taxon>Alphaproteobacteria</taxon>
        <taxon>Hyphomicrobiales</taxon>
        <taxon>Alsobacteraceae</taxon>
        <taxon>Alsobacter</taxon>
    </lineage>
</organism>
<proteinExistence type="predicted"/>
<sequence>MATITIQNLPQDVLVALARSAAHSDGIIEDEARRALVRLFSDARLGPQRTWARAQLDQYRYSKMPSVKRSANEVLRGLRMERDRLIGDAFEVVELDI</sequence>
<name>A0AAU7JHS0_9HYPH</name>
<protein>
    <recommendedName>
        <fullName evidence="2">Plasmid stabilization protein</fullName>
    </recommendedName>
</protein>